<evidence type="ECO:0000313" key="4">
    <source>
        <dbReference type="Proteomes" id="UP000095787"/>
    </source>
</evidence>
<dbReference type="RefSeq" id="WP_009243195.1">
    <property type="nucleotide sequence ID" value="NZ_AP028249.1"/>
</dbReference>
<proteinExistence type="predicted"/>
<protein>
    <submittedName>
        <fullName evidence="2">Uncharacterized protein</fullName>
    </submittedName>
</protein>
<gene>
    <name evidence="3" type="ORF">EAI93_01930</name>
    <name evidence="2" type="ORF">ERS852456_00842</name>
</gene>
<evidence type="ECO:0000313" key="2">
    <source>
        <dbReference type="EMBL" id="CUN79553.1"/>
    </source>
</evidence>
<keyword evidence="1" id="KW-0812">Transmembrane</keyword>
<accession>A0A173ZUR9</accession>
<feature type="transmembrane region" description="Helical" evidence="1">
    <location>
        <begin position="27"/>
        <end position="54"/>
    </location>
</feature>
<name>A0A173ZUR9_9FIRM</name>
<organism evidence="2 4">
    <name type="scientific">[Ruminococcus] torques</name>
    <dbReference type="NCBI Taxonomy" id="33039"/>
    <lineage>
        <taxon>Bacteria</taxon>
        <taxon>Bacillati</taxon>
        <taxon>Bacillota</taxon>
        <taxon>Clostridia</taxon>
        <taxon>Lachnospirales</taxon>
        <taxon>Lachnospiraceae</taxon>
        <taxon>Mediterraneibacter</taxon>
    </lineage>
</organism>
<dbReference type="EMBL" id="RCYR01000001">
    <property type="protein sequence ID" value="RYS82539.1"/>
    <property type="molecule type" value="Genomic_DNA"/>
</dbReference>
<evidence type="ECO:0000313" key="5">
    <source>
        <dbReference type="Proteomes" id="UP000292665"/>
    </source>
</evidence>
<dbReference type="Proteomes" id="UP000292665">
    <property type="component" value="Unassembled WGS sequence"/>
</dbReference>
<keyword evidence="1" id="KW-1133">Transmembrane helix</keyword>
<reference evidence="3 5" key="2">
    <citation type="journal article" date="2019" name="Science, e1252229">
        <title>Invertible promoters mediate bacterial phase variation, antibiotic resistance, and host adaptation in the gut.</title>
        <authorList>
            <person name="Jiang X."/>
            <person name="Hall A.B."/>
            <person name="Arthur T.D."/>
            <person name="Plichta D.R."/>
            <person name="Covington C.T."/>
            <person name="Poyet M."/>
            <person name="Crothers J."/>
            <person name="Moses P.L."/>
            <person name="Tolonen A.C."/>
            <person name="Vlamakis H."/>
            <person name="Alm E.J."/>
            <person name="Xavier R.J."/>
        </authorList>
    </citation>
    <scope>NUCLEOTIDE SEQUENCE [LARGE SCALE GENOMIC DNA]</scope>
    <source>
        <strain evidence="3">Aa_0143</strain>
        <strain evidence="5">aa_0143</strain>
    </source>
</reference>
<dbReference type="GeneID" id="97329359"/>
<sequence length="63" mass="7239">MSIIKAIKKCEYDFEVRAEKFLWHHPVLGFFSIFVGMPLIVLCAVCAITIVFAFPMSLLFGWI</sequence>
<dbReference type="AlphaFoldDB" id="A0A173ZUR9"/>
<evidence type="ECO:0000256" key="1">
    <source>
        <dbReference type="SAM" id="Phobius"/>
    </source>
</evidence>
<keyword evidence="1" id="KW-0472">Membrane</keyword>
<evidence type="ECO:0000313" key="3">
    <source>
        <dbReference type="EMBL" id="RYS82539.1"/>
    </source>
</evidence>
<dbReference type="EMBL" id="CYZO01000008">
    <property type="protein sequence ID" value="CUN79553.1"/>
    <property type="molecule type" value="Genomic_DNA"/>
</dbReference>
<dbReference type="Proteomes" id="UP000095787">
    <property type="component" value="Unassembled WGS sequence"/>
</dbReference>
<reference evidence="2 4" key="1">
    <citation type="submission" date="2015-09" db="EMBL/GenBank/DDBJ databases">
        <authorList>
            <consortium name="Pathogen Informatics"/>
        </authorList>
    </citation>
    <scope>NUCLEOTIDE SEQUENCE [LARGE SCALE GENOMIC DNA]</scope>
    <source>
        <strain evidence="2 4">2789STDY5834841</strain>
    </source>
</reference>